<dbReference type="EMBL" id="WKJQ01000001">
    <property type="protein sequence ID" value="MRW95032.1"/>
    <property type="molecule type" value="Genomic_DNA"/>
</dbReference>
<sequence length="74" mass="7964">MSEARAPDNSKDTVTIVKDGDWFVATDESTGVASQGKTRPEALAMLAEAIELHESPLPADVDEESLESSDAPWF</sequence>
<dbReference type="RefSeq" id="WP_151108710.1">
    <property type="nucleotide sequence ID" value="NZ_WKJQ01000001.1"/>
</dbReference>
<evidence type="ECO:0000313" key="2">
    <source>
        <dbReference type="EMBL" id="MRW95032.1"/>
    </source>
</evidence>
<accession>A0A6A8G386</accession>
<dbReference type="AlphaFoldDB" id="A0A6A8G386"/>
<dbReference type="Pfam" id="PF24113">
    <property type="entry name" value="DUF7387"/>
    <property type="match status" value="1"/>
</dbReference>
<protein>
    <submittedName>
        <fullName evidence="2">Type II toxin-antitoxin system HicB family antitoxin</fullName>
    </submittedName>
</protein>
<name>A0A6A8G386_9EURY</name>
<comment type="caution">
    <text evidence="2">The sequence shown here is derived from an EMBL/GenBank/DDBJ whole genome shotgun (WGS) entry which is preliminary data.</text>
</comment>
<dbReference type="InterPro" id="IPR055811">
    <property type="entry name" value="DUF7387"/>
</dbReference>
<evidence type="ECO:0000313" key="3">
    <source>
        <dbReference type="Proteomes" id="UP000443423"/>
    </source>
</evidence>
<proteinExistence type="predicted"/>
<evidence type="ECO:0000256" key="1">
    <source>
        <dbReference type="SAM" id="MobiDB-lite"/>
    </source>
</evidence>
<organism evidence="2 3">
    <name type="scientific">Haloferax marinum</name>
    <dbReference type="NCBI Taxonomy" id="2666143"/>
    <lineage>
        <taxon>Archaea</taxon>
        <taxon>Methanobacteriati</taxon>
        <taxon>Methanobacteriota</taxon>
        <taxon>Stenosarchaea group</taxon>
        <taxon>Halobacteria</taxon>
        <taxon>Halobacteriales</taxon>
        <taxon>Haloferacaceae</taxon>
        <taxon>Haloferax</taxon>
    </lineage>
</organism>
<gene>
    <name evidence="2" type="ORF">GJR99_00390</name>
</gene>
<keyword evidence="3" id="KW-1185">Reference proteome</keyword>
<dbReference type="Gene3D" id="3.30.160.250">
    <property type="match status" value="1"/>
</dbReference>
<feature type="region of interest" description="Disordered" evidence="1">
    <location>
        <begin position="54"/>
        <end position="74"/>
    </location>
</feature>
<reference evidence="2 3" key="1">
    <citation type="submission" date="2019-11" db="EMBL/GenBank/DDBJ databases">
        <title>Whole genome sequence of Haloferax sp. MBLA0078.</title>
        <authorList>
            <person name="Seo M.-J."/>
            <person name="Cho E.-S."/>
        </authorList>
    </citation>
    <scope>NUCLEOTIDE SEQUENCE [LARGE SCALE GENOMIC DNA]</scope>
    <source>
        <strain evidence="2 3">MBLA0078</strain>
    </source>
</reference>
<dbReference type="Proteomes" id="UP000443423">
    <property type="component" value="Unassembled WGS sequence"/>
</dbReference>
<dbReference type="InterPro" id="IPR035069">
    <property type="entry name" value="TTHA1013/TTHA0281-like"/>
</dbReference>
<dbReference type="SUPFAM" id="SSF143100">
    <property type="entry name" value="TTHA1013/TTHA0281-like"/>
    <property type="match status" value="1"/>
</dbReference>
<dbReference type="OrthoDB" id="201961at2157"/>